<accession>A0A6N6JHA5</accession>
<keyword evidence="5" id="KW-1185">Reference proteome</keyword>
<evidence type="ECO:0000259" key="3">
    <source>
        <dbReference type="Pfam" id="PF00724"/>
    </source>
</evidence>
<dbReference type="InterPro" id="IPR001155">
    <property type="entry name" value="OxRdtase_FMN_N"/>
</dbReference>
<comment type="caution">
    <text evidence="4">The sequence shown here is derived from an EMBL/GenBank/DDBJ whole genome shotgun (WGS) entry which is preliminary data.</text>
</comment>
<dbReference type="Pfam" id="PF00724">
    <property type="entry name" value="Oxidored_FMN"/>
    <property type="match status" value="1"/>
</dbReference>
<dbReference type="PANTHER" id="PTHR43656">
    <property type="entry name" value="BINDING OXIDOREDUCTASE, PUTATIVE (AFU_ORTHOLOGUE AFUA_2G08260)-RELATED"/>
    <property type="match status" value="1"/>
</dbReference>
<proteinExistence type="predicted"/>
<dbReference type="InterPro" id="IPR013785">
    <property type="entry name" value="Aldolase_TIM"/>
</dbReference>
<dbReference type="AlphaFoldDB" id="A0A6N6JHA5"/>
<dbReference type="EMBL" id="BLJE01000002">
    <property type="protein sequence ID" value="GFE64668.1"/>
    <property type="molecule type" value="Genomic_DNA"/>
</dbReference>
<dbReference type="GO" id="GO:0010181">
    <property type="term" value="F:FMN binding"/>
    <property type="evidence" value="ECO:0007669"/>
    <property type="project" value="InterPro"/>
</dbReference>
<dbReference type="Proteomes" id="UP000436822">
    <property type="component" value="Unassembled WGS sequence"/>
</dbReference>
<evidence type="ECO:0000313" key="4">
    <source>
        <dbReference type="EMBL" id="GFE64668.1"/>
    </source>
</evidence>
<dbReference type="Gene3D" id="3.20.20.70">
    <property type="entry name" value="Aldolase class I"/>
    <property type="match status" value="1"/>
</dbReference>
<protein>
    <submittedName>
        <fullName evidence="4">2,4-dienoyl-CoA reductase</fullName>
    </submittedName>
</protein>
<name>A0A6N6JHA5_9RHOB</name>
<dbReference type="OrthoDB" id="9784632at2"/>
<dbReference type="InterPro" id="IPR051799">
    <property type="entry name" value="NADH_flavin_oxidoreductase"/>
</dbReference>
<reference evidence="4 5" key="1">
    <citation type="submission" date="2019-12" db="EMBL/GenBank/DDBJ databases">
        <title>Litoreibacter badius sp. nov., a novel bacteriochlorophyll a-containing bacterium in the genus Litoreibacter.</title>
        <authorList>
            <person name="Kanamuro M."/>
            <person name="Takabe Y."/>
            <person name="Mori K."/>
            <person name="Takaichi S."/>
            <person name="Hanada S."/>
        </authorList>
    </citation>
    <scope>NUCLEOTIDE SEQUENCE [LARGE SCALE GENOMIC DNA]</scope>
    <source>
        <strain evidence="4 5">K6</strain>
    </source>
</reference>
<gene>
    <name evidence="4" type="ORF">KIN_17420</name>
</gene>
<dbReference type="GO" id="GO:0016491">
    <property type="term" value="F:oxidoreductase activity"/>
    <property type="evidence" value="ECO:0007669"/>
    <property type="project" value="UniProtKB-KW"/>
</dbReference>
<evidence type="ECO:0000313" key="5">
    <source>
        <dbReference type="Proteomes" id="UP000436822"/>
    </source>
</evidence>
<dbReference type="CDD" id="cd04733">
    <property type="entry name" value="OYE_like_2_FMN"/>
    <property type="match status" value="1"/>
</dbReference>
<sequence>MTADRLFEDLHLPNGSVLSNRIAKAAMEENLADWGQVPGERLQTLYRRWAASGASLLITGNVMVAPDALTGPGGVVLDHKAPLDPFREWAKAGRTNGSQFWMQINHPGRQVYADMGEDAVSASDVAVNIPGFSKLFAKPRALNAGEIASLIEAFATTASRAEEAGFTGVEIHAAHGYLLSQFLSPLTNQRTDQWGGSLENRARLLFDVVAAVRNSVAPGFCVAVKLNSADFQKGGFDAEDAKWVVAHLNGKGVDLVELSGGSYESPAMQGRSQTESTVKREAYFVEFARDIAQVAEMPLMITGGITRIETARAALADDTGVAMLGLARAFAFAPDLVNGWKDGTQDVIHVPQVTWKNRALAGLATMALAKEQLERMAVGASPNPGVFAPLALIKERFRTAKRTKTYKRWRATDGAG</sequence>
<organism evidence="4 5">
    <name type="scientific">Litoreibacter roseus</name>
    <dbReference type="NCBI Taxonomy" id="2601869"/>
    <lineage>
        <taxon>Bacteria</taxon>
        <taxon>Pseudomonadati</taxon>
        <taxon>Pseudomonadota</taxon>
        <taxon>Alphaproteobacteria</taxon>
        <taxon>Rhodobacterales</taxon>
        <taxon>Roseobacteraceae</taxon>
        <taxon>Litoreibacter</taxon>
    </lineage>
</organism>
<feature type="domain" description="NADH:flavin oxidoreductase/NADH oxidase N-terminal" evidence="3">
    <location>
        <begin position="6"/>
        <end position="343"/>
    </location>
</feature>
<keyword evidence="1" id="KW-0285">Flavoprotein</keyword>
<dbReference type="RefSeq" id="WP_159806029.1">
    <property type="nucleotide sequence ID" value="NZ_BLJE01000002.1"/>
</dbReference>
<keyword evidence="2" id="KW-0560">Oxidoreductase</keyword>
<evidence type="ECO:0000256" key="1">
    <source>
        <dbReference type="ARBA" id="ARBA00022630"/>
    </source>
</evidence>
<dbReference type="PANTHER" id="PTHR43656:SF2">
    <property type="entry name" value="BINDING OXIDOREDUCTASE, PUTATIVE (AFU_ORTHOLOGUE AFUA_2G08260)-RELATED"/>
    <property type="match status" value="1"/>
</dbReference>
<evidence type="ECO:0000256" key="2">
    <source>
        <dbReference type="ARBA" id="ARBA00023002"/>
    </source>
</evidence>
<dbReference type="SUPFAM" id="SSF51395">
    <property type="entry name" value="FMN-linked oxidoreductases"/>
    <property type="match status" value="1"/>
</dbReference>